<keyword evidence="2" id="KW-1185">Reference proteome</keyword>
<organism evidence="1 2">
    <name type="scientific">Ornithinibacillus bavariensis</name>
    <dbReference type="NCBI Taxonomy" id="545502"/>
    <lineage>
        <taxon>Bacteria</taxon>
        <taxon>Bacillati</taxon>
        <taxon>Bacillota</taxon>
        <taxon>Bacilli</taxon>
        <taxon>Bacillales</taxon>
        <taxon>Bacillaceae</taxon>
        <taxon>Ornithinibacillus</taxon>
    </lineage>
</organism>
<evidence type="ECO:0000313" key="1">
    <source>
        <dbReference type="EMBL" id="GIO28389.1"/>
    </source>
</evidence>
<dbReference type="AlphaFoldDB" id="A0A920C8M9"/>
<reference evidence="1" key="1">
    <citation type="submission" date="2021-03" db="EMBL/GenBank/DDBJ databases">
        <title>Antimicrobial resistance genes in bacteria isolated from Japanese honey, and their potential for conferring macrolide and lincosamide resistance in the American foulbrood pathogen Paenibacillus larvae.</title>
        <authorList>
            <person name="Okamoto M."/>
            <person name="Kumagai M."/>
            <person name="Kanamori H."/>
            <person name="Takamatsu D."/>
        </authorList>
    </citation>
    <scope>NUCLEOTIDE SEQUENCE</scope>
    <source>
        <strain evidence="1">J43TS3</strain>
    </source>
</reference>
<dbReference type="RefSeq" id="WP_212921831.1">
    <property type="nucleotide sequence ID" value="NZ_BORP01000006.1"/>
</dbReference>
<accession>A0A920C8M9</accession>
<protein>
    <submittedName>
        <fullName evidence="1">Uncharacterized protein</fullName>
    </submittedName>
</protein>
<gene>
    <name evidence="1" type="ORF">J43TS3_30000</name>
</gene>
<name>A0A920C8M9_9BACI</name>
<proteinExistence type="predicted"/>
<sequence length="105" mass="12389">MKKLAIVSSLLLLLSLGVIGYFYYQDYKTGAIEEREELLVATTNDLFHNRGIYLDEIESIKAYKGTTGVYPFNYFVVVVLKDNREFYYEWKDKEKSKVKYNESFN</sequence>
<comment type="caution">
    <text evidence="1">The sequence shown here is derived from an EMBL/GenBank/DDBJ whole genome shotgun (WGS) entry which is preliminary data.</text>
</comment>
<dbReference type="EMBL" id="BORP01000006">
    <property type="protein sequence ID" value="GIO28389.1"/>
    <property type="molecule type" value="Genomic_DNA"/>
</dbReference>
<dbReference type="Proteomes" id="UP000676917">
    <property type="component" value="Unassembled WGS sequence"/>
</dbReference>
<evidence type="ECO:0000313" key="2">
    <source>
        <dbReference type="Proteomes" id="UP000676917"/>
    </source>
</evidence>